<keyword evidence="3" id="KW-1185">Reference proteome</keyword>
<evidence type="ECO:0000313" key="3">
    <source>
        <dbReference type="Proteomes" id="UP000663193"/>
    </source>
</evidence>
<organism evidence="2 3">
    <name type="scientific">Phaeosphaeria nodorum (strain SN15 / ATCC MYA-4574 / FGSC 10173)</name>
    <name type="common">Glume blotch fungus</name>
    <name type="synonym">Parastagonospora nodorum</name>
    <dbReference type="NCBI Taxonomy" id="321614"/>
    <lineage>
        <taxon>Eukaryota</taxon>
        <taxon>Fungi</taxon>
        <taxon>Dikarya</taxon>
        <taxon>Ascomycota</taxon>
        <taxon>Pezizomycotina</taxon>
        <taxon>Dothideomycetes</taxon>
        <taxon>Pleosporomycetidae</taxon>
        <taxon>Pleosporales</taxon>
        <taxon>Pleosporineae</taxon>
        <taxon>Phaeosphaeriaceae</taxon>
        <taxon>Parastagonospora</taxon>
    </lineage>
</organism>
<dbReference type="VEuPathDB" id="FungiDB:JI435_422040"/>
<dbReference type="EMBL" id="CP069040">
    <property type="protein sequence ID" value="QRD05118.1"/>
    <property type="molecule type" value="Genomic_DNA"/>
</dbReference>
<dbReference type="Proteomes" id="UP000663193">
    <property type="component" value="Chromosome 18"/>
</dbReference>
<sequence length="98" mass="11499">MLGLCTPSVLCSHVWWWRATSLIRNLKLPLSKPPMLHPRRQVRDMRSSYGQKLRFGPKRLRQGSFKRVENRYSILTSRGHSKRNPPRSVHAAPLPRQM</sequence>
<name>A0A7U2I8L1_PHANO</name>
<accession>A0A7U2I8L1</accession>
<feature type="region of interest" description="Disordered" evidence="1">
    <location>
        <begin position="75"/>
        <end position="98"/>
    </location>
</feature>
<dbReference type="AlphaFoldDB" id="A0A7U2I8L1"/>
<protein>
    <submittedName>
        <fullName evidence="2">Uncharacterized protein</fullName>
    </submittedName>
</protein>
<evidence type="ECO:0000256" key="1">
    <source>
        <dbReference type="SAM" id="MobiDB-lite"/>
    </source>
</evidence>
<proteinExistence type="predicted"/>
<reference evidence="3" key="1">
    <citation type="journal article" date="2021" name="BMC Genomics">
        <title>Chromosome-level genome assembly and manually-curated proteome of model necrotroph Parastagonospora nodorum Sn15 reveals a genome-wide trove of candidate effector homologs, and redundancy of virulence-related functions within an accessory chromosome.</title>
        <authorList>
            <person name="Bertazzoni S."/>
            <person name="Jones D.A.B."/>
            <person name="Phan H.T."/>
            <person name="Tan K.-C."/>
            <person name="Hane J.K."/>
        </authorList>
    </citation>
    <scope>NUCLEOTIDE SEQUENCE [LARGE SCALE GENOMIC DNA]</scope>
    <source>
        <strain evidence="3">SN15 / ATCC MYA-4574 / FGSC 10173)</strain>
    </source>
</reference>
<evidence type="ECO:0000313" key="2">
    <source>
        <dbReference type="EMBL" id="QRD05118.1"/>
    </source>
</evidence>
<gene>
    <name evidence="2" type="ORF">JI435_422040</name>
</gene>